<accession>A0A1I6GSG6</accession>
<dbReference type="InterPro" id="IPR027385">
    <property type="entry name" value="Beta-barrel_OMP"/>
</dbReference>
<sequence>MKPFVTKMSLAAAVIAALTTATSAHAQQSQQQPSFDKLGVSYINYDLDGETLNGAGLQFNRSINQDWFFDVNYIYATDDYTVSGFDVDATSSTLYGNLGFKFYQMNNMVAYASGGLVYNEIDIDTSGAGNFSEDDTGWNAQIGMRTRLTDAFEVDANVRHVDIYDDSDQEWSISGQYYINRDFSLGLGYTLVDSDNNYVALSGNFHF</sequence>
<feature type="domain" description="Outer membrane protein beta-barrel" evidence="3">
    <location>
        <begin position="15"/>
        <end position="189"/>
    </location>
</feature>
<dbReference type="AlphaFoldDB" id="A0A1I6GSG6"/>
<evidence type="ECO:0000256" key="1">
    <source>
        <dbReference type="ARBA" id="ARBA00022729"/>
    </source>
</evidence>
<dbReference type="Proteomes" id="UP000199424">
    <property type="component" value="Unassembled WGS sequence"/>
</dbReference>
<feature type="signal peptide" evidence="2">
    <location>
        <begin position="1"/>
        <end position="26"/>
    </location>
</feature>
<keyword evidence="1 2" id="KW-0732">Signal</keyword>
<dbReference type="SUPFAM" id="SSF56925">
    <property type="entry name" value="OMPA-like"/>
    <property type="match status" value="1"/>
</dbReference>
<name>A0A1I6GSG6_9GAMM</name>
<reference evidence="5" key="1">
    <citation type="submission" date="2016-10" db="EMBL/GenBank/DDBJ databases">
        <authorList>
            <person name="Varghese N."/>
            <person name="Submissions S."/>
        </authorList>
    </citation>
    <scope>NUCLEOTIDE SEQUENCE [LARGE SCALE GENOMIC DNA]</scope>
    <source>
        <strain evidence="5">CGMCC 1.7285</strain>
    </source>
</reference>
<feature type="chain" id="PRO_5011751279" evidence="2">
    <location>
        <begin position="27"/>
        <end position="207"/>
    </location>
</feature>
<protein>
    <submittedName>
        <fullName evidence="4">Opacity protein</fullName>
    </submittedName>
</protein>
<gene>
    <name evidence="4" type="ORF">SAMN04488070_1166</name>
</gene>
<dbReference type="Gene3D" id="2.40.160.20">
    <property type="match status" value="1"/>
</dbReference>
<organism evidence="4 5">
    <name type="scientific">Pseudidiomarina maritima</name>
    <dbReference type="NCBI Taxonomy" id="519453"/>
    <lineage>
        <taxon>Bacteria</taxon>
        <taxon>Pseudomonadati</taxon>
        <taxon>Pseudomonadota</taxon>
        <taxon>Gammaproteobacteria</taxon>
        <taxon>Alteromonadales</taxon>
        <taxon>Idiomarinaceae</taxon>
        <taxon>Pseudidiomarina</taxon>
    </lineage>
</organism>
<dbReference type="Pfam" id="PF13505">
    <property type="entry name" value="OMP_b-brl"/>
    <property type="match status" value="1"/>
</dbReference>
<evidence type="ECO:0000259" key="3">
    <source>
        <dbReference type="Pfam" id="PF13505"/>
    </source>
</evidence>
<evidence type="ECO:0000256" key="2">
    <source>
        <dbReference type="SAM" id="SignalP"/>
    </source>
</evidence>
<keyword evidence="5" id="KW-1185">Reference proteome</keyword>
<proteinExistence type="predicted"/>
<dbReference type="EMBL" id="FOYU01000001">
    <property type="protein sequence ID" value="SFR45213.1"/>
    <property type="molecule type" value="Genomic_DNA"/>
</dbReference>
<dbReference type="RefSeq" id="WP_092856230.1">
    <property type="nucleotide sequence ID" value="NZ_FOYU01000001.1"/>
</dbReference>
<evidence type="ECO:0000313" key="5">
    <source>
        <dbReference type="Proteomes" id="UP000199424"/>
    </source>
</evidence>
<evidence type="ECO:0000313" key="4">
    <source>
        <dbReference type="EMBL" id="SFR45213.1"/>
    </source>
</evidence>
<dbReference type="InterPro" id="IPR011250">
    <property type="entry name" value="OMP/PagP_B-barrel"/>
</dbReference>